<feature type="region of interest" description="Disordered" evidence="1">
    <location>
        <begin position="1"/>
        <end position="34"/>
    </location>
</feature>
<evidence type="ECO:0000313" key="2">
    <source>
        <dbReference type="EMBL" id="KAA6320753.1"/>
    </source>
</evidence>
<dbReference type="EMBL" id="SNRW01045446">
    <property type="protein sequence ID" value="KAA6320753.1"/>
    <property type="molecule type" value="Genomic_DNA"/>
</dbReference>
<name>A0A5J4QJP7_9EUKA</name>
<dbReference type="AlphaFoldDB" id="A0A5J4QJP7"/>
<comment type="caution">
    <text evidence="2">The sequence shown here is derived from an EMBL/GenBank/DDBJ whole genome shotgun (WGS) entry which is preliminary data.</text>
</comment>
<gene>
    <name evidence="2" type="ORF">EZS28_054643</name>
</gene>
<evidence type="ECO:0000313" key="3">
    <source>
        <dbReference type="Proteomes" id="UP000324800"/>
    </source>
</evidence>
<accession>A0A5J4QJP7</accession>
<dbReference type="Proteomes" id="UP000324800">
    <property type="component" value="Unassembled WGS sequence"/>
</dbReference>
<feature type="compositionally biased region" description="Basic and acidic residues" evidence="1">
    <location>
        <begin position="1"/>
        <end position="13"/>
    </location>
</feature>
<feature type="compositionally biased region" description="Acidic residues" evidence="1">
    <location>
        <begin position="14"/>
        <end position="28"/>
    </location>
</feature>
<feature type="non-terminal residue" evidence="2">
    <location>
        <position position="1"/>
    </location>
</feature>
<proteinExistence type="predicted"/>
<evidence type="ECO:0000256" key="1">
    <source>
        <dbReference type="SAM" id="MobiDB-lite"/>
    </source>
</evidence>
<reference evidence="2 3" key="1">
    <citation type="submission" date="2019-03" db="EMBL/GenBank/DDBJ databases">
        <title>Single cell metagenomics reveals metabolic interactions within the superorganism composed of flagellate Streblomastix strix and complex community of Bacteroidetes bacteria on its surface.</title>
        <authorList>
            <person name="Treitli S.C."/>
            <person name="Kolisko M."/>
            <person name="Husnik F."/>
            <person name="Keeling P."/>
            <person name="Hampl V."/>
        </authorList>
    </citation>
    <scope>NUCLEOTIDE SEQUENCE [LARGE SCALE GENOMIC DNA]</scope>
    <source>
        <strain evidence="2">ST1C</strain>
    </source>
</reference>
<organism evidence="2 3">
    <name type="scientific">Streblomastix strix</name>
    <dbReference type="NCBI Taxonomy" id="222440"/>
    <lineage>
        <taxon>Eukaryota</taxon>
        <taxon>Metamonada</taxon>
        <taxon>Preaxostyla</taxon>
        <taxon>Oxymonadida</taxon>
        <taxon>Streblomastigidae</taxon>
        <taxon>Streblomastix</taxon>
    </lineage>
</organism>
<protein>
    <submittedName>
        <fullName evidence="2">Uncharacterized protein</fullName>
    </submittedName>
</protein>
<sequence>QKKTEANEQGKDVEQEDDSIDEEEDNNDGDLKQEKQVEYEFLGGVAIEFIQYFKSAQRLELQLIADTLVEEDEIVGDISMNIIYLPKN</sequence>